<keyword evidence="2" id="KW-0732">Signal</keyword>
<feature type="region of interest" description="Disordered" evidence="1">
    <location>
        <begin position="36"/>
        <end position="56"/>
    </location>
</feature>
<feature type="compositionally biased region" description="Basic and acidic residues" evidence="1">
    <location>
        <begin position="138"/>
        <end position="147"/>
    </location>
</feature>
<organism evidence="4">
    <name type="scientific">Notodromas monacha</name>
    <dbReference type="NCBI Taxonomy" id="399045"/>
    <lineage>
        <taxon>Eukaryota</taxon>
        <taxon>Metazoa</taxon>
        <taxon>Ecdysozoa</taxon>
        <taxon>Arthropoda</taxon>
        <taxon>Crustacea</taxon>
        <taxon>Oligostraca</taxon>
        <taxon>Ostracoda</taxon>
        <taxon>Podocopa</taxon>
        <taxon>Podocopida</taxon>
        <taxon>Cypridocopina</taxon>
        <taxon>Cypridoidea</taxon>
        <taxon>Cyprididae</taxon>
        <taxon>Notodromas</taxon>
    </lineage>
</organism>
<protein>
    <recommendedName>
        <fullName evidence="3">Ig-like domain-containing protein</fullName>
    </recommendedName>
</protein>
<keyword evidence="5" id="KW-1185">Reference proteome</keyword>
<proteinExistence type="predicted"/>
<sequence>MMRWRKTGKTVVASATVIIVWSSGLLLLLPPSSLAQDEDETKAGDSRNSSCSDGECEPESCPAAEGCRAGFTLESGPVGVLHSVCRESGGQVRLQYYNSNSDDDEDTSSNVDRASQGSSTSSSSSRNTRLFGDCGDNLECRLRDDNRSSGPPASPAAPSPRSEWASMGMQPWQARPAAGPCPPSRGRRCGHHQTAVISCSQVMSVQPHDGGRYTCVATNNLGEARAESQLGGSTR</sequence>
<dbReference type="InterPro" id="IPR013783">
    <property type="entry name" value="Ig-like_fold"/>
</dbReference>
<evidence type="ECO:0000313" key="4">
    <source>
        <dbReference type="EMBL" id="CAD7284891.1"/>
    </source>
</evidence>
<feature type="region of interest" description="Disordered" evidence="1">
    <location>
        <begin position="96"/>
        <end position="190"/>
    </location>
</feature>
<evidence type="ECO:0000256" key="1">
    <source>
        <dbReference type="SAM" id="MobiDB-lite"/>
    </source>
</evidence>
<dbReference type="EMBL" id="OA892364">
    <property type="protein sequence ID" value="CAD7284891.1"/>
    <property type="molecule type" value="Genomic_DNA"/>
</dbReference>
<dbReference type="InterPro" id="IPR036179">
    <property type="entry name" value="Ig-like_dom_sf"/>
</dbReference>
<gene>
    <name evidence="4" type="ORF">NMOB1V02_LOCUS12493</name>
</gene>
<feature type="signal peptide" evidence="2">
    <location>
        <begin position="1"/>
        <end position="35"/>
    </location>
</feature>
<reference evidence="4" key="1">
    <citation type="submission" date="2020-11" db="EMBL/GenBank/DDBJ databases">
        <authorList>
            <person name="Tran Van P."/>
        </authorList>
    </citation>
    <scope>NUCLEOTIDE SEQUENCE</scope>
</reference>
<evidence type="ECO:0000256" key="2">
    <source>
        <dbReference type="SAM" id="SignalP"/>
    </source>
</evidence>
<dbReference type="EMBL" id="CAJPEX010010327">
    <property type="protein sequence ID" value="CAG0925043.1"/>
    <property type="molecule type" value="Genomic_DNA"/>
</dbReference>
<dbReference type="AlphaFoldDB" id="A0A7R9C2C6"/>
<feature type="compositionally biased region" description="Low complexity" evidence="1">
    <location>
        <begin position="115"/>
        <end position="125"/>
    </location>
</feature>
<dbReference type="Proteomes" id="UP000678499">
    <property type="component" value="Unassembled WGS sequence"/>
</dbReference>
<accession>A0A7R9C2C6</accession>
<dbReference type="SUPFAM" id="SSF48726">
    <property type="entry name" value="Immunoglobulin"/>
    <property type="match status" value="1"/>
</dbReference>
<feature type="chain" id="PRO_5036210469" description="Ig-like domain-containing protein" evidence="2">
    <location>
        <begin position="36"/>
        <end position="235"/>
    </location>
</feature>
<name>A0A7R9C2C6_9CRUS</name>
<evidence type="ECO:0000313" key="5">
    <source>
        <dbReference type="Proteomes" id="UP000678499"/>
    </source>
</evidence>
<dbReference type="PROSITE" id="PS50835">
    <property type="entry name" value="IG_LIKE"/>
    <property type="match status" value="1"/>
</dbReference>
<dbReference type="Gene3D" id="2.60.40.10">
    <property type="entry name" value="Immunoglobulins"/>
    <property type="match status" value="1"/>
</dbReference>
<dbReference type="OrthoDB" id="5985519at2759"/>
<feature type="non-terminal residue" evidence="4">
    <location>
        <position position="1"/>
    </location>
</feature>
<dbReference type="InterPro" id="IPR007110">
    <property type="entry name" value="Ig-like_dom"/>
</dbReference>
<evidence type="ECO:0000259" key="3">
    <source>
        <dbReference type="PROSITE" id="PS50835"/>
    </source>
</evidence>
<feature type="domain" description="Ig-like" evidence="3">
    <location>
        <begin position="132"/>
        <end position="231"/>
    </location>
</feature>